<accession>A0A5N6JUN1</accession>
<feature type="compositionally biased region" description="Basic and acidic residues" evidence="1">
    <location>
        <begin position="74"/>
        <end position="84"/>
    </location>
</feature>
<evidence type="ECO:0000313" key="3">
    <source>
        <dbReference type="Proteomes" id="UP000326757"/>
    </source>
</evidence>
<feature type="compositionally biased region" description="Polar residues" evidence="1">
    <location>
        <begin position="226"/>
        <end position="236"/>
    </location>
</feature>
<reference evidence="2 3" key="1">
    <citation type="submission" date="2019-06" db="EMBL/GenBank/DDBJ databases">
        <title>Genome Sequence of the Brown Rot Fungal Pathogen Monilinia laxa.</title>
        <authorList>
            <person name="De Miccolis Angelini R.M."/>
            <person name="Landi L."/>
            <person name="Abate D."/>
            <person name="Pollastro S."/>
            <person name="Romanazzi G."/>
            <person name="Faretra F."/>
        </authorList>
    </citation>
    <scope>NUCLEOTIDE SEQUENCE [LARGE SCALE GENOMIC DNA]</scope>
    <source>
        <strain evidence="2 3">Mlax316</strain>
    </source>
</reference>
<feature type="compositionally biased region" description="Basic and acidic residues" evidence="1">
    <location>
        <begin position="1"/>
        <end position="32"/>
    </location>
</feature>
<organism evidence="2 3">
    <name type="scientific">Monilinia laxa</name>
    <name type="common">Brown rot fungus</name>
    <name type="synonym">Sclerotinia laxa</name>
    <dbReference type="NCBI Taxonomy" id="61186"/>
    <lineage>
        <taxon>Eukaryota</taxon>
        <taxon>Fungi</taxon>
        <taxon>Dikarya</taxon>
        <taxon>Ascomycota</taxon>
        <taxon>Pezizomycotina</taxon>
        <taxon>Leotiomycetes</taxon>
        <taxon>Helotiales</taxon>
        <taxon>Sclerotiniaceae</taxon>
        <taxon>Monilinia</taxon>
    </lineage>
</organism>
<proteinExistence type="predicted"/>
<keyword evidence="3" id="KW-1185">Reference proteome</keyword>
<feature type="region of interest" description="Disordered" evidence="1">
    <location>
        <begin position="1"/>
        <end position="98"/>
    </location>
</feature>
<dbReference type="OrthoDB" id="10657256at2759"/>
<name>A0A5N6JUN1_MONLA</name>
<feature type="region of interest" description="Disordered" evidence="1">
    <location>
        <begin position="166"/>
        <end position="280"/>
    </location>
</feature>
<protein>
    <submittedName>
        <fullName evidence="2">Uncharacterized protein</fullName>
    </submittedName>
</protein>
<feature type="compositionally biased region" description="Polar residues" evidence="1">
    <location>
        <begin position="47"/>
        <end position="73"/>
    </location>
</feature>
<evidence type="ECO:0000256" key="1">
    <source>
        <dbReference type="SAM" id="MobiDB-lite"/>
    </source>
</evidence>
<feature type="compositionally biased region" description="Polar residues" evidence="1">
    <location>
        <begin position="204"/>
        <end position="218"/>
    </location>
</feature>
<gene>
    <name evidence="2" type="ORF">EYC80_006461</name>
</gene>
<dbReference type="Proteomes" id="UP000326757">
    <property type="component" value="Unassembled WGS sequence"/>
</dbReference>
<dbReference type="AlphaFoldDB" id="A0A5N6JUN1"/>
<sequence length="370" mass="41637">MGSRYKRDLRGYESDSDSNHNDKRLRTNEKRSSYSRGRPTTDDSHSSIRYNPRSFSHPNTHNYYQNTGSSTSTDRSDPPHDSMRHHQHPGPSNQDTKSITLKPAFYADIRKPYILADLVSIMEFLDNYKQILTNCNEASRWIEGPPTIDVAFTAFLRENPQIPHLPSYSFPQNAGISGLSDTEEESSMRDIGRNRRMKTEWNQHRSTSPFLPHQSRTPSLPPTPHHISSSFGQSHGSMGPPQLSTRPPPASPFLLSQISTPPPPPTSLPSSDNGILSDLEEFNTPPSQIAITDSGTSIKSEQFSTTLSQPVHSKDKTFIPLAPLTGINNEVRRILIRRYRNLYTREQLCEMLERDLGILTTDVASDPTGI</sequence>
<feature type="compositionally biased region" description="Basic and acidic residues" evidence="1">
    <location>
        <begin position="186"/>
        <end position="203"/>
    </location>
</feature>
<dbReference type="EMBL" id="VIGI01000014">
    <property type="protein sequence ID" value="KAB8291661.1"/>
    <property type="molecule type" value="Genomic_DNA"/>
</dbReference>
<comment type="caution">
    <text evidence="2">The sequence shown here is derived from an EMBL/GenBank/DDBJ whole genome shotgun (WGS) entry which is preliminary data.</text>
</comment>
<evidence type="ECO:0000313" key="2">
    <source>
        <dbReference type="EMBL" id="KAB8291661.1"/>
    </source>
</evidence>